<evidence type="ECO:0000313" key="1">
    <source>
        <dbReference type="EMBL" id="GAF97092.1"/>
    </source>
</evidence>
<proteinExistence type="predicted"/>
<feature type="non-terminal residue" evidence="1">
    <location>
        <position position="1"/>
    </location>
</feature>
<comment type="caution">
    <text evidence="1">The sequence shown here is derived from an EMBL/GenBank/DDBJ whole genome shotgun (WGS) entry which is preliminary data.</text>
</comment>
<dbReference type="AlphaFoldDB" id="X0U9R5"/>
<gene>
    <name evidence="1" type="ORF">S01H1_26453</name>
</gene>
<organism evidence="1">
    <name type="scientific">marine sediment metagenome</name>
    <dbReference type="NCBI Taxonomy" id="412755"/>
    <lineage>
        <taxon>unclassified sequences</taxon>
        <taxon>metagenomes</taxon>
        <taxon>ecological metagenomes</taxon>
    </lineage>
</organism>
<accession>X0U9R5</accession>
<reference evidence="1" key="1">
    <citation type="journal article" date="2014" name="Front. Microbiol.">
        <title>High frequency of phylogenetically diverse reductive dehalogenase-homologous genes in deep subseafloor sedimentary metagenomes.</title>
        <authorList>
            <person name="Kawai M."/>
            <person name="Futagami T."/>
            <person name="Toyoda A."/>
            <person name="Takaki Y."/>
            <person name="Nishi S."/>
            <person name="Hori S."/>
            <person name="Arai W."/>
            <person name="Tsubouchi T."/>
            <person name="Morono Y."/>
            <person name="Uchiyama I."/>
            <person name="Ito T."/>
            <person name="Fujiyama A."/>
            <person name="Inagaki F."/>
            <person name="Takami H."/>
        </authorList>
    </citation>
    <scope>NUCLEOTIDE SEQUENCE</scope>
    <source>
        <strain evidence="1">Expedition CK06-06</strain>
    </source>
</reference>
<name>X0U9R5_9ZZZZ</name>
<protein>
    <submittedName>
        <fullName evidence="1">Uncharacterized protein</fullName>
    </submittedName>
</protein>
<sequence length="152" mass="17304">AKTSAKGIPLNLPYHSSGTYSTDIAKIDRIKPSGSKIISTLNYPPNHEFKYEPDIKQKIIAIIPIYSKIGPLFKKESEKIIKWINENQDELIKKINENGDIYWSDIFPAGPKKTTGLIREGYINVKREAAIEGKDGIKLEHLYDDVYRVLDD</sequence>
<dbReference type="EMBL" id="BARS01016036">
    <property type="protein sequence ID" value="GAF97092.1"/>
    <property type="molecule type" value="Genomic_DNA"/>
</dbReference>